<proteinExistence type="predicted"/>
<organism evidence="1 2">
    <name type="scientific">Armillaria luteobubalina</name>
    <dbReference type="NCBI Taxonomy" id="153913"/>
    <lineage>
        <taxon>Eukaryota</taxon>
        <taxon>Fungi</taxon>
        <taxon>Dikarya</taxon>
        <taxon>Basidiomycota</taxon>
        <taxon>Agaricomycotina</taxon>
        <taxon>Agaricomycetes</taxon>
        <taxon>Agaricomycetidae</taxon>
        <taxon>Agaricales</taxon>
        <taxon>Marasmiineae</taxon>
        <taxon>Physalacriaceae</taxon>
        <taxon>Armillaria</taxon>
    </lineage>
</organism>
<keyword evidence="2" id="KW-1185">Reference proteome</keyword>
<protein>
    <submittedName>
        <fullName evidence="1">Uncharacterized protein</fullName>
    </submittedName>
</protein>
<name>A0AA39P825_9AGAR</name>
<dbReference type="EMBL" id="JAUEPU010000092">
    <property type="protein sequence ID" value="KAK0479045.1"/>
    <property type="molecule type" value="Genomic_DNA"/>
</dbReference>
<dbReference type="AlphaFoldDB" id="A0AA39P825"/>
<reference evidence="1" key="1">
    <citation type="submission" date="2023-06" db="EMBL/GenBank/DDBJ databases">
        <authorList>
            <consortium name="Lawrence Berkeley National Laboratory"/>
            <person name="Ahrendt S."/>
            <person name="Sahu N."/>
            <person name="Indic B."/>
            <person name="Wong-Bajracharya J."/>
            <person name="Merenyi Z."/>
            <person name="Ke H.-M."/>
            <person name="Monk M."/>
            <person name="Kocsube S."/>
            <person name="Drula E."/>
            <person name="Lipzen A."/>
            <person name="Balint B."/>
            <person name="Henrissat B."/>
            <person name="Andreopoulos B."/>
            <person name="Martin F.M."/>
            <person name="Harder C.B."/>
            <person name="Rigling D."/>
            <person name="Ford K.L."/>
            <person name="Foster G.D."/>
            <person name="Pangilinan J."/>
            <person name="Papanicolaou A."/>
            <person name="Barry K."/>
            <person name="LaButti K."/>
            <person name="Viragh M."/>
            <person name="Koriabine M."/>
            <person name="Yan M."/>
            <person name="Riley R."/>
            <person name="Champramary S."/>
            <person name="Plett K.L."/>
            <person name="Tsai I.J."/>
            <person name="Slot J."/>
            <person name="Sipos G."/>
            <person name="Plett J."/>
            <person name="Nagy L.G."/>
            <person name="Grigoriev I.V."/>
        </authorList>
    </citation>
    <scope>NUCLEOTIDE SEQUENCE</scope>
    <source>
        <strain evidence="1">HWK02</strain>
    </source>
</reference>
<evidence type="ECO:0000313" key="1">
    <source>
        <dbReference type="EMBL" id="KAK0479045.1"/>
    </source>
</evidence>
<comment type="caution">
    <text evidence="1">The sequence shown here is derived from an EMBL/GenBank/DDBJ whole genome shotgun (WGS) entry which is preliminary data.</text>
</comment>
<gene>
    <name evidence="1" type="ORF">EDD18DRAFT_1086749</name>
</gene>
<sequence>FTYSADYPEKCVMSDIKLLGKCLCPRCLIMKDRVSELGTKQDRTWCMAQEHQDMTARQFDVEMVWEWIYTKGFPVGGAQIEKVLGPTSLTPSRVCPFIHSSLSTFNCVCRTHFPKRCYHMV</sequence>
<dbReference type="Proteomes" id="UP001175228">
    <property type="component" value="Unassembled WGS sequence"/>
</dbReference>
<evidence type="ECO:0000313" key="2">
    <source>
        <dbReference type="Proteomes" id="UP001175228"/>
    </source>
</evidence>
<feature type="non-terminal residue" evidence="1">
    <location>
        <position position="121"/>
    </location>
</feature>
<accession>A0AA39P825</accession>